<evidence type="ECO:0000259" key="22">
    <source>
        <dbReference type="PROSITE" id="PS50215"/>
    </source>
</evidence>
<sequence>MLFCLFTFIIFWNLIQLNKESQCQCQRQSIEHQTFENLNSIDRLNENHLAILVPFRERFNQLLQFIPHMSSFLNRQNISHEFFIINQVDKYRFNRGALINIGFQLAKNSCTYIAMHDVDLLPLNDQLSYEFPANGPFHISSPSLHPKYHYKTYVGGILLISNKHFKLVNGFSTNYFGWGLEDFEFIEPKIEQFNNNEQLIIKFTAFNKNFTIDLIRNHFIADNYHELPRQDNYETKKHCHYKGNVNNGQQQSSSSFAAISFCDNHLNGIFILNDLQYHLQQHESTKVKIFFENNSLSTINSYHHCGFDGDNNNNNTIISTDIISSKRRRSRRALHVKNTKLFQQRRYVEMVLVNDLTLYEKYKGKLPFLFERNVQIANFVNALYNQFNISIILVGVVVWTKQNEIELSSNSSETLNNFLKYRRDKLMSQFPNDNAQLITASPFEHGIVGKALKQTMCTYEYSGGVNHDYHENITFIATTIAHELGHNFGMEHDNDSCDCEATNCIMGPSSSYPHPRHWSSCSIAQLEQSLEHGLDYCLMNKPTNIFRSSCGNGIIEDGEDCDCGLRDFCTNKCCNATTCKLMNNAKCSDGVCCDKSTCQIIDQHSKFICRHSKSKCDQAEFCDGQTENCPVDRFVPDGTVCEEGYAYCFQGKCETRKNRCHLLWGNESRVSHYRCYQNNANANSSGNCGYDKKTKTFIGCRKKDDIICGRLHCTNGDNNPQLTLKYGPEGSTVISQKFESIHEVKTCFSAMVDLGLNEDDVGLVPNGANCGLDRMCVHQSCVSVKEYQNSHCDRHPDDDECHPPSQSANKFLIFTYFIISLLSIILLVWLFFKHKPIQIPKNWFGQKSFIAKDYNNRRPKKNPINRNISVPIETELSVRPVRPAPPIPKPNISKNLPMNGMMANNSIPISRDTANIKQNPQISNRNEIINNSTNQLTRPKRSPPKAPPPPPPPPPTSSSNKVKNLVATFENH</sequence>
<dbReference type="Pfam" id="PF13733">
    <property type="entry name" value="Glyco_transf_7N"/>
    <property type="match status" value="1"/>
</dbReference>
<feature type="disulfide bond" evidence="17">
    <location>
        <begin position="499"/>
        <end position="504"/>
    </location>
</feature>
<dbReference type="Pfam" id="PF00200">
    <property type="entry name" value="Disintegrin"/>
    <property type="match status" value="1"/>
</dbReference>
<feature type="active site" evidence="17">
    <location>
        <position position="483"/>
    </location>
</feature>
<dbReference type="KEGG" id="dpte:113795798"/>
<evidence type="ECO:0000256" key="4">
    <source>
        <dbReference type="ARBA" id="ARBA00022670"/>
    </source>
</evidence>
<organism evidence="23 24">
    <name type="scientific">Dermatophagoides pteronyssinus</name>
    <name type="common">European house dust mite</name>
    <dbReference type="NCBI Taxonomy" id="6956"/>
    <lineage>
        <taxon>Eukaryota</taxon>
        <taxon>Metazoa</taxon>
        <taxon>Ecdysozoa</taxon>
        <taxon>Arthropoda</taxon>
        <taxon>Chelicerata</taxon>
        <taxon>Arachnida</taxon>
        <taxon>Acari</taxon>
        <taxon>Acariformes</taxon>
        <taxon>Sarcoptiformes</taxon>
        <taxon>Astigmata</taxon>
        <taxon>Psoroptidia</taxon>
        <taxon>Analgoidea</taxon>
        <taxon>Pyroglyphidae</taxon>
        <taxon>Dermatophagoidinae</taxon>
        <taxon>Dermatophagoides</taxon>
    </lineage>
</organism>
<dbReference type="UniPathway" id="UPA00378"/>
<evidence type="ECO:0000313" key="23">
    <source>
        <dbReference type="Proteomes" id="UP000515146"/>
    </source>
</evidence>
<dbReference type="GO" id="GO:0046872">
    <property type="term" value="F:metal ion binding"/>
    <property type="evidence" value="ECO:0007669"/>
    <property type="project" value="UniProtKB-KW"/>
</dbReference>
<gene>
    <name evidence="24" type="primary">LOC113795798</name>
</gene>
<comment type="pathway">
    <text evidence="2">Protein modification; protein glycosylation.</text>
</comment>
<feature type="disulfide bond" evidence="16">
    <location>
        <begin position="609"/>
        <end position="629"/>
    </location>
</feature>
<keyword evidence="11 19" id="KW-1133">Transmembrane helix</keyword>
<dbReference type="InterPro" id="IPR024079">
    <property type="entry name" value="MetalloPept_cat_dom_sf"/>
</dbReference>
<protein>
    <submittedName>
        <fullName evidence="24">Disintegrin and metalloproteinase domain-containing protein 28-like isoform X1</fullName>
    </submittedName>
</protein>
<feature type="domain" description="Peptidase M12B" evidence="22">
    <location>
        <begin position="346"/>
        <end position="542"/>
    </location>
</feature>
<dbReference type="SUPFAM" id="SSF53448">
    <property type="entry name" value="Nucleotide-diphospho-sugar transferases"/>
    <property type="match status" value="1"/>
</dbReference>
<feature type="binding site" evidence="17">
    <location>
        <position position="486"/>
    </location>
    <ligand>
        <name>Zn(2+)</name>
        <dbReference type="ChEBI" id="CHEBI:29105"/>
        <note>catalytic</note>
    </ligand>
</feature>
<keyword evidence="5" id="KW-0328">Glycosyltransferase</keyword>
<evidence type="ECO:0000256" key="6">
    <source>
        <dbReference type="ARBA" id="ARBA00022679"/>
    </source>
</evidence>
<evidence type="ECO:0000256" key="5">
    <source>
        <dbReference type="ARBA" id="ARBA00022676"/>
    </source>
</evidence>
<evidence type="ECO:0000256" key="9">
    <source>
        <dbReference type="ARBA" id="ARBA00022833"/>
    </source>
</evidence>
<dbReference type="InterPro" id="IPR027995">
    <property type="entry name" value="Galactosyl_T_N"/>
</dbReference>
<dbReference type="CDD" id="cd04269">
    <property type="entry name" value="ZnMc_adamalysin_II_like"/>
    <property type="match status" value="1"/>
</dbReference>
<evidence type="ECO:0000256" key="1">
    <source>
        <dbReference type="ARBA" id="ARBA00004606"/>
    </source>
</evidence>
<keyword evidence="6" id="KW-0808">Transferase</keyword>
<keyword evidence="23" id="KW-1185">Reference proteome</keyword>
<dbReference type="Gene3D" id="3.40.390.10">
    <property type="entry name" value="Collagenase (Catalytic Domain)"/>
    <property type="match status" value="1"/>
</dbReference>
<dbReference type="InterPro" id="IPR034027">
    <property type="entry name" value="Reprolysin_adamalysin"/>
</dbReference>
<keyword evidence="7 19" id="KW-0812">Transmembrane</keyword>
<comment type="similarity">
    <text evidence="3">Belongs to the glycosyltransferase 7 family.</text>
</comment>
<evidence type="ECO:0000256" key="15">
    <source>
        <dbReference type="ARBA" id="ARBA00023180"/>
    </source>
</evidence>
<evidence type="ECO:0000256" key="2">
    <source>
        <dbReference type="ARBA" id="ARBA00004922"/>
    </source>
</evidence>
<dbReference type="FunFam" id="3.40.390.10:FF:000002">
    <property type="entry name" value="Disintegrin and metalloproteinase domain-containing protein 22"/>
    <property type="match status" value="1"/>
</dbReference>
<dbReference type="GO" id="GO:0004222">
    <property type="term" value="F:metalloendopeptidase activity"/>
    <property type="evidence" value="ECO:0007669"/>
    <property type="project" value="InterPro"/>
</dbReference>
<feature type="compositionally biased region" description="Polar residues" evidence="18">
    <location>
        <begin position="918"/>
        <end position="936"/>
    </location>
</feature>
<evidence type="ECO:0000256" key="13">
    <source>
        <dbReference type="ARBA" id="ARBA00023136"/>
    </source>
</evidence>
<dbReference type="CTD" id="3772109"/>
<keyword evidence="8" id="KW-0378">Hydrolase</keyword>
<dbReference type="InterPro" id="IPR001762">
    <property type="entry name" value="Disintegrin_dom"/>
</dbReference>
<dbReference type="PROSITE" id="PS50214">
    <property type="entry name" value="DISINTEGRIN_2"/>
    <property type="match status" value="1"/>
</dbReference>
<dbReference type="SMART" id="SM00050">
    <property type="entry name" value="DISIN"/>
    <property type="match status" value="1"/>
</dbReference>
<dbReference type="AlphaFoldDB" id="A0A6P6Y8P2"/>
<feature type="disulfide bond" evidence="17">
    <location>
        <begin position="497"/>
        <end position="521"/>
    </location>
</feature>
<dbReference type="Pfam" id="PF02709">
    <property type="entry name" value="Glyco_transf_7C"/>
    <property type="match status" value="1"/>
</dbReference>
<evidence type="ECO:0000256" key="17">
    <source>
        <dbReference type="PROSITE-ProRule" id="PRU00276"/>
    </source>
</evidence>
<comment type="subcellular location">
    <subcellularLocation>
        <location evidence="1">Membrane</location>
        <topology evidence="1">Single-pass type II membrane protein</topology>
    </subcellularLocation>
</comment>
<dbReference type="SUPFAM" id="SSF57552">
    <property type="entry name" value="Blood coagulation inhibitor (disintegrin)"/>
    <property type="match status" value="1"/>
</dbReference>
<evidence type="ECO:0000256" key="7">
    <source>
        <dbReference type="ARBA" id="ARBA00022692"/>
    </source>
</evidence>
<dbReference type="PANTHER" id="PTHR11905:SF159">
    <property type="entry name" value="ADAM METALLOPROTEASE"/>
    <property type="match status" value="1"/>
</dbReference>
<dbReference type="Proteomes" id="UP000515146">
    <property type="component" value="Unplaced"/>
</dbReference>
<evidence type="ECO:0000259" key="21">
    <source>
        <dbReference type="PROSITE" id="PS50214"/>
    </source>
</evidence>
<accession>A0A6P6Y8P2</accession>
<dbReference type="GO" id="GO:0016020">
    <property type="term" value="C:membrane"/>
    <property type="evidence" value="ECO:0007669"/>
    <property type="project" value="UniProtKB-SubCell"/>
</dbReference>
<evidence type="ECO:0000256" key="14">
    <source>
        <dbReference type="ARBA" id="ARBA00023157"/>
    </source>
</evidence>
<feature type="compositionally biased region" description="Pro residues" evidence="18">
    <location>
        <begin position="944"/>
        <end position="956"/>
    </location>
</feature>
<dbReference type="InterPro" id="IPR029044">
    <property type="entry name" value="Nucleotide-diphossugar_trans"/>
</dbReference>
<evidence type="ECO:0000256" key="11">
    <source>
        <dbReference type="ARBA" id="ARBA00022989"/>
    </source>
</evidence>
<keyword evidence="17" id="KW-0479">Metal-binding</keyword>
<keyword evidence="13 19" id="KW-0472">Membrane</keyword>
<evidence type="ECO:0000256" key="3">
    <source>
        <dbReference type="ARBA" id="ARBA00005735"/>
    </source>
</evidence>
<keyword evidence="4" id="KW-0645">Protease</keyword>
<dbReference type="RefSeq" id="XP_027201823.1">
    <property type="nucleotide sequence ID" value="XM_027346022.1"/>
</dbReference>
<evidence type="ECO:0000256" key="16">
    <source>
        <dbReference type="PROSITE-ProRule" id="PRU00068"/>
    </source>
</evidence>
<dbReference type="GO" id="GO:0006509">
    <property type="term" value="P:membrane protein ectodomain proteolysis"/>
    <property type="evidence" value="ECO:0007669"/>
    <property type="project" value="TreeGrafter"/>
</dbReference>
<keyword evidence="9 17" id="KW-0862">Zinc</keyword>
<dbReference type="InterPro" id="IPR003859">
    <property type="entry name" value="Galactosyl_T"/>
</dbReference>
<dbReference type="InterPro" id="IPR027791">
    <property type="entry name" value="Galactosyl_T_C"/>
</dbReference>
<evidence type="ECO:0000256" key="8">
    <source>
        <dbReference type="ARBA" id="ARBA00022801"/>
    </source>
</evidence>
<evidence type="ECO:0000313" key="24">
    <source>
        <dbReference type="RefSeq" id="XP_027201823.1"/>
    </source>
</evidence>
<dbReference type="Pfam" id="PF01421">
    <property type="entry name" value="Reprolysin"/>
    <property type="match status" value="1"/>
</dbReference>
<feature type="region of interest" description="Disordered" evidence="18">
    <location>
        <begin position="918"/>
        <end position="972"/>
    </location>
</feature>
<dbReference type="Gene3D" id="3.90.550.10">
    <property type="entry name" value="Spore Coat Polysaccharide Biosynthesis Protein SpsA, Chain A"/>
    <property type="match status" value="1"/>
</dbReference>
<dbReference type="InterPro" id="IPR001590">
    <property type="entry name" value="Peptidase_M12B"/>
</dbReference>
<name>A0A6P6Y8P2_DERPT</name>
<dbReference type="SMART" id="SM00608">
    <property type="entry name" value="ACR"/>
    <property type="match status" value="1"/>
</dbReference>
<dbReference type="SUPFAM" id="SSF55486">
    <property type="entry name" value="Metalloproteases ('zincins'), catalytic domain"/>
    <property type="match status" value="1"/>
</dbReference>
<keyword evidence="12" id="KW-0482">Metalloprotease</keyword>
<dbReference type="Gene3D" id="4.10.70.10">
    <property type="entry name" value="Disintegrin domain"/>
    <property type="match status" value="1"/>
</dbReference>
<dbReference type="OrthoDB" id="5951731at2759"/>
<dbReference type="OMA" id="RICHEFF"/>
<feature type="signal peptide" evidence="20">
    <location>
        <begin position="1"/>
        <end position="17"/>
    </location>
</feature>
<dbReference type="GO" id="GO:0016757">
    <property type="term" value="F:glycosyltransferase activity"/>
    <property type="evidence" value="ECO:0007669"/>
    <property type="project" value="UniProtKB-KW"/>
</dbReference>
<feature type="domain" description="Disintegrin" evidence="21">
    <location>
        <begin position="547"/>
        <end position="637"/>
    </location>
</feature>
<dbReference type="GO" id="GO:0005975">
    <property type="term" value="P:carbohydrate metabolic process"/>
    <property type="evidence" value="ECO:0007669"/>
    <property type="project" value="InterPro"/>
</dbReference>
<feature type="binding site" evidence="17">
    <location>
        <position position="492"/>
    </location>
    <ligand>
        <name>Zn(2+)</name>
        <dbReference type="ChEBI" id="CHEBI:29105"/>
        <note>catalytic</note>
    </ligand>
</feature>
<feature type="binding site" evidence="17">
    <location>
        <position position="482"/>
    </location>
    <ligand>
        <name>Zn(2+)</name>
        <dbReference type="ChEBI" id="CHEBI:29105"/>
        <note>catalytic</note>
    </ligand>
</feature>
<evidence type="ECO:0000256" key="20">
    <source>
        <dbReference type="SAM" id="SignalP"/>
    </source>
</evidence>
<evidence type="ECO:0000256" key="12">
    <source>
        <dbReference type="ARBA" id="ARBA00023049"/>
    </source>
</evidence>
<reference evidence="24" key="1">
    <citation type="submission" date="2025-08" db="UniProtKB">
        <authorList>
            <consortium name="RefSeq"/>
        </authorList>
    </citation>
    <scope>IDENTIFICATION</scope>
    <source>
        <strain evidence="24">Airmid</strain>
    </source>
</reference>
<dbReference type="PROSITE" id="PS50215">
    <property type="entry name" value="ADAM_MEPRO"/>
    <property type="match status" value="1"/>
</dbReference>
<dbReference type="InterPro" id="IPR006586">
    <property type="entry name" value="ADAM_Cys-rich"/>
</dbReference>
<evidence type="ECO:0000256" key="10">
    <source>
        <dbReference type="ARBA" id="ARBA00022968"/>
    </source>
</evidence>
<proteinExistence type="inferred from homology"/>
<feature type="chain" id="PRO_5027818350" evidence="20">
    <location>
        <begin position="18"/>
        <end position="972"/>
    </location>
</feature>
<dbReference type="InParanoid" id="A0A6P6Y8P2"/>
<evidence type="ECO:0000256" key="18">
    <source>
        <dbReference type="SAM" id="MobiDB-lite"/>
    </source>
</evidence>
<feature type="disulfide bond" evidence="17">
    <location>
        <begin position="457"/>
        <end position="537"/>
    </location>
</feature>
<feature type="transmembrane region" description="Helical" evidence="19">
    <location>
        <begin position="811"/>
        <end position="832"/>
    </location>
</feature>
<dbReference type="PRINTS" id="PR02050">
    <property type="entry name" value="B14GALTRFASE"/>
</dbReference>
<dbReference type="InterPro" id="IPR036436">
    <property type="entry name" value="Disintegrin_dom_sf"/>
</dbReference>
<keyword evidence="14 17" id="KW-1015">Disulfide bond</keyword>
<keyword evidence="20" id="KW-0732">Signal</keyword>
<dbReference type="PANTHER" id="PTHR11905">
    <property type="entry name" value="ADAM A DISINTEGRIN AND METALLOPROTEASE DOMAIN"/>
    <property type="match status" value="1"/>
</dbReference>
<keyword evidence="10" id="KW-0735">Signal-anchor</keyword>
<evidence type="ECO:0000256" key="19">
    <source>
        <dbReference type="SAM" id="Phobius"/>
    </source>
</evidence>
<dbReference type="Pfam" id="PF08516">
    <property type="entry name" value="ADAM_CR"/>
    <property type="match status" value="1"/>
</dbReference>
<keyword evidence="15" id="KW-0325">Glycoprotein</keyword>